<dbReference type="Gramene" id="Pp3c12_25290V3.1">
    <property type="protein sequence ID" value="Pp3c12_25290V3.1"/>
    <property type="gene ID" value="Pp3c12_25290"/>
</dbReference>
<organism evidence="1">
    <name type="scientific">Physcomitrium patens</name>
    <name type="common">Spreading-leaved earth moss</name>
    <name type="synonym">Physcomitrella patens</name>
    <dbReference type="NCBI Taxonomy" id="3218"/>
    <lineage>
        <taxon>Eukaryota</taxon>
        <taxon>Viridiplantae</taxon>
        <taxon>Streptophyta</taxon>
        <taxon>Embryophyta</taxon>
        <taxon>Bryophyta</taxon>
        <taxon>Bryophytina</taxon>
        <taxon>Bryopsida</taxon>
        <taxon>Funariidae</taxon>
        <taxon>Funariales</taxon>
        <taxon>Funariaceae</taxon>
        <taxon>Physcomitrium</taxon>
    </lineage>
</organism>
<evidence type="ECO:0000313" key="3">
    <source>
        <dbReference type="Proteomes" id="UP000006727"/>
    </source>
</evidence>
<keyword evidence="3" id="KW-1185">Reference proteome</keyword>
<proteinExistence type="predicted"/>
<evidence type="ECO:0000313" key="1">
    <source>
        <dbReference type="EMBL" id="PNR44365.1"/>
    </source>
</evidence>
<protein>
    <submittedName>
        <fullName evidence="1 2">Uncharacterized protein</fullName>
    </submittedName>
</protein>
<dbReference type="InParanoid" id="A0A2K1JS51"/>
<reference evidence="2" key="3">
    <citation type="submission" date="2020-12" db="UniProtKB">
        <authorList>
            <consortium name="EnsemblPlants"/>
        </authorList>
    </citation>
    <scope>IDENTIFICATION</scope>
</reference>
<accession>A0A2K1JS51</accession>
<dbReference type="Proteomes" id="UP000006727">
    <property type="component" value="Chromosome 12"/>
</dbReference>
<dbReference type="AlphaFoldDB" id="A0A2K1JS51"/>
<dbReference type="EnsemblPlants" id="Pp3c12_25290V3.1">
    <property type="protein sequence ID" value="Pp3c12_25290V3.1"/>
    <property type="gene ID" value="Pp3c12_25290"/>
</dbReference>
<name>A0A2K1JS51_PHYPA</name>
<reference evidence="1 3" key="1">
    <citation type="journal article" date="2008" name="Science">
        <title>The Physcomitrella genome reveals evolutionary insights into the conquest of land by plants.</title>
        <authorList>
            <person name="Rensing S."/>
            <person name="Lang D."/>
            <person name="Zimmer A."/>
            <person name="Terry A."/>
            <person name="Salamov A."/>
            <person name="Shapiro H."/>
            <person name="Nishiyama T."/>
            <person name="Perroud P.-F."/>
            <person name="Lindquist E."/>
            <person name="Kamisugi Y."/>
            <person name="Tanahashi T."/>
            <person name="Sakakibara K."/>
            <person name="Fujita T."/>
            <person name="Oishi K."/>
            <person name="Shin-I T."/>
            <person name="Kuroki Y."/>
            <person name="Toyoda A."/>
            <person name="Suzuki Y."/>
            <person name="Hashimoto A."/>
            <person name="Yamaguchi K."/>
            <person name="Sugano A."/>
            <person name="Kohara Y."/>
            <person name="Fujiyama A."/>
            <person name="Anterola A."/>
            <person name="Aoki S."/>
            <person name="Ashton N."/>
            <person name="Barbazuk W.B."/>
            <person name="Barker E."/>
            <person name="Bennetzen J."/>
            <person name="Bezanilla M."/>
            <person name="Blankenship R."/>
            <person name="Cho S.H."/>
            <person name="Dutcher S."/>
            <person name="Estelle M."/>
            <person name="Fawcett J.A."/>
            <person name="Gundlach H."/>
            <person name="Hanada K."/>
            <person name="Heyl A."/>
            <person name="Hicks K.A."/>
            <person name="Hugh J."/>
            <person name="Lohr M."/>
            <person name="Mayer K."/>
            <person name="Melkozernov A."/>
            <person name="Murata T."/>
            <person name="Nelson D."/>
            <person name="Pils B."/>
            <person name="Prigge M."/>
            <person name="Reiss B."/>
            <person name="Renner T."/>
            <person name="Rombauts S."/>
            <person name="Rushton P."/>
            <person name="Sanderfoot A."/>
            <person name="Schween G."/>
            <person name="Shiu S.-H."/>
            <person name="Stueber K."/>
            <person name="Theodoulou F.L."/>
            <person name="Tu H."/>
            <person name="Van de Peer Y."/>
            <person name="Verrier P.J."/>
            <person name="Waters E."/>
            <person name="Wood A."/>
            <person name="Yang L."/>
            <person name="Cove D."/>
            <person name="Cuming A."/>
            <person name="Hasebe M."/>
            <person name="Lucas S."/>
            <person name="Mishler D.B."/>
            <person name="Reski R."/>
            <person name="Grigoriev I."/>
            <person name="Quatrano R.S."/>
            <person name="Boore J.L."/>
        </authorList>
    </citation>
    <scope>NUCLEOTIDE SEQUENCE [LARGE SCALE GENOMIC DNA]</scope>
    <source>
        <strain evidence="2 3">cv. Gransden 2004</strain>
    </source>
</reference>
<dbReference type="EMBL" id="ABEU02000012">
    <property type="protein sequence ID" value="PNR44365.1"/>
    <property type="molecule type" value="Genomic_DNA"/>
</dbReference>
<reference evidence="1 3" key="2">
    <citation type="journal article" date="2018" name="Plant J.">
        <title>The Physcomitrella patens chromosome-scale assembly reveals moss genome structure and evolution.</title>
        <authorList>
            <person name="Lang D."/>
            <person name="Ullrich K.K."/>
            <person name="Murat F."/>
            <person name="Fuchs J."/>
            <person name="Jenkins J."/>
            <person name="Haas F.B."/>
            <person name="Piednoel M."/>
            <person name="Gundlach H."/>
            <person name="Van Bel M."/>
            <person name="Meyberg R."/>
            <person name="Vives C."/>
            <person name="Morata J."/>
            <person name="Symeonidi A."/>
            <person name="Hiss M."/>
            <person name="Muchero W."/>
            <person name="Kamisugi Y."/>
            <person name="Saleh O."/>
            <person name="Blanc G."/>
            <person name="Decker E.L."/>
            <person name="van Gessel N."/>
            <person name="Grimwood J."/>
            <person name="Hayes R.D."/>
            <person name="Graham S.W."/>
            <person name="Gunter L.E."/>
            <person name="McDaniel S.F."/>
            <person name="Hoernstein S.N.W."/>
            <person name="Larsson A."/>
            <person name="Li F.W."/>
            <person name="Perroud P.F."/>
            <person name="Phillips J."/>
            <person name="Ranjan P."/>
            <person name="Rokshar D.S."/>
            <person name="Rothfels C.J."/>
            <person name="Schneider L."/>
            <person name="Shu S."/>
            <person name="Stevenson D.W."/>
            <person name="Thummler F."/>
            <person name="Tillich M."/>
            <person name="Villarreal Aguilar J.C."/>
            <person name="Widiez T."/>
            <person name="Wong G.K."/>
            <person name="Wymore A."/>
            <person name="Zhang Y."/>
            <person name="Zimmer A.D."/>
            <person name="Quatrano R.S."/>
            <person name="Mayer K.F.X."/>
            <person name="Goodstein D."/>
            <person name="Casacuberta J.M."/>
            <person name="Vandepoele K."/>
            <person name="Reski R."/>
            <person name="Cuming A.C."/>
            <person name="Tuskan G.A."/>
            <person name="Maumus F."/>
            <person name="Salse J."/>
            <person name="Schmutz J."/>
            <person name="Rensing S.A."/>
        </authorList>
    </citation>
    <scope>NUCLEOTIDE SEQUENCE [LARGE SCALE GENOMIC DNA]</scope>
    <source>
        <strain evidence="2 3">cv. Gransden 2004</strain>
    </source>
</reference>
<gene>
    <name evidence="1" type="ORF">PHYPA_016749</name>
</gene>
<evidence type="ECO:0000313" key="2">
    <source>
        <dbReference type="EnsemblPlants" id="Pp3c12_25290V3.1"/>
    </source>
</evidence>
<sequence>MTSVQRLAQFFGVSLKYSCGQGELAARGIANLQHAGADAVQLVDDEEVDALNDEEFRDTDPQPCSEEATQRRAALLKLENASKDSFLGQVSKHHDIIADETT</sequence>
<dbReference type="PaxDb" id="3218-PP1S155_17V6.1"/>